<proteinExistence type="inferred from homology"/>
<dbReference type="InterPro" id="IPR000522">
    <property type="entry name" value="ABC_transptr_permease_BtuC"/>
</dbReference>
<dbReference type="FunFam" id="1.10.3470.10:FF:000001">
    <property type="entry name" value="Vitamin B12 ABC transporter permease BtuC"/>
    <property type="match status" value="1"/>
</dbReference>
<feature type="transmembrane region" description="Helical" evidence="8">
    <location>
        <begin position="209"/>
        <end position="231"/>
    </location>
</feature>
<feature type="transmembrane region" description="Helical" evidence="8">
    <location>
        <begin position="291"/>
        <end position="313"/>
    </location>
</feature>
<dbReference type="RefSeq" id="WP_092275316.1">
    <property type="nucleotide sequence ID" value="NZ_FORT01000019.1"/>
</dbReference>
<dbReference type="SUPFAM" id="SSF81345">
    <property type="entry name" value="ABC transporter involved in vitamin B12 uptake, BtuC"/>
    <property type="match status" value="1"/>
</dbReference>
<dbReference type="Proteomes" id="UP000198915">
    <property type="component" value="Unassembled WGS sequence"/>
</dbReference>
<evidence type="ECO:0000313" key="9">
    <source>
        <dbReference type="EMBL" id="SFK76655.1"/>
    </source>
</evidence>
<sequence>MNKFAVVRSQKPLLSFQIHVRSFVIIGMLISLLAVAIVASIGLGSIRIPVSEVLKSLVGMGDSTFQLVVVNLRLPRILVSVMVGAALAVSGAILQALVRNPLASPDLIGTTNGATAAAVAFIAFSNGTYSIHWLPLVALIGGFFAASLTYVTAWKRGLSPFRFALIGVSISAAMGALSVYFMISGPLYLTSQALGWMSGTVYGTSWDHVLTLLPWVVGFLLVTIIQSRTLNVQELGDDIAKSVGVQVERKRLILIAVSVALAAAAVGIAGGIGFVGLMAPHMARKLVGSSYGALLPTSALLGGLFVLLADLAARTLFVPLDVPAGVFTAAVGAPFFMYLLYRSKRE</sequence>
<dbReference type="STRING" id="1884381.SAMN05518846_11990"/>
<evidence type="ECO:0000256" key="4">
    <source>
        <dbReference type="ARBA" id="ARBA00022475"/>
    </source>
</evidence>
<keyword evidence="5 8" id="KW-0812">Transmembrane</keyword>
<dbReference type="GO" id="GO:0005886">
    <property type="term" value="C:plasma membrane"/>
    <property type="evidence" value="ECO:0007669"/>
    <property type="project" value="UniProtKB-SubCell"/>
</dbReference>
<gene>
    <name evidence="9" type="ORF">SAMN05518846_11990</name>
</gene>
<evidence type="ECO:0000256" key="7">
    <source>
        <dbReference type="ARBA" id="ARBA00023136"/>
    </source>
</evidence>
<comment type="similarity">
    <text evidence="2">Belongs to the binding-protein-dependent transport system permease family. FecCD subfamily.</text>
</comment>
<keyword evidence="10" id="KW-1185">Reference proteome</keyword>
<dbReference type="GO" id="GO:0022857">
    <property type="term" value="F:transmembrane transporter activity"/>
    <property type="evidence" value="ECO:0007669"/>
    <property type="project" value="InterPro"/>
</dbReference>
<feature type="transmembrane region" description="Helical" evidence="8">
    <location>
        <begin position="77"/>
        <end position="98"/>
    </location>
</feature>
<evidence type="ECO:0000256" key="1">
    <source>
        <dbReference type="ARBA" id="ARBA00004651"/>
    </source>
</evidence>
<feature type="transmembrane region" description="Helical" evidence="8">
    <location>
        <begin position="252"/>
        <end position="279"/>
    </location>
</feature>
<dbReference type="AlphaFoldDB" id="A0A1I4C6S5"/>
<evidence type="ECO:0000313" key="10">
    <source>
        <dbReference type="Proteomes" id="UP000198915"/>
    </source>
</evidence>
<dbReference type="EMBL" id="FORT01000019">
    <property type="protein sequence ID" value="SFK76655.1"/>
    <property type="molecule type" value="Genomic_DNA"/>
</dbReference>
<evidence type="ECO:0000256" key="5">
    <source>
        <dbReference type="ARBA" id="ARBA00022692"/>
    </source>
</evidence>
<dbReference type="CDD" id="cd06550">
    <property type="entry name" value="TM_ABC_iron-siderophores_like"/>
    <property type="match status" value="1"/>
</dbReference>
<evidence type="ECO:0000256" key="3">
    <source>
        <dbReference type="ARBA" id="ARBA00022448"/>
    </source>
</evidence>
<feature type="transmembrane region" description="Helical" evidence="8">
    <location>
        <begin position="20"/>
        <end position="46"/>
    </location>
</feature>
<feature type="transmembrane region" description="Helical" evidence="8">
    <location>
        <begin position="320"/>
        <end position="341"/>
    </location>
</feature>
<dbReference type="GO" id="GO:0033214">
    <property type="term" value="P:siderophore-iron import into cell"/>
    <property type="evidence" value="ECO:0007669"/>
    <property type="project" value="TreeGrafter"/>
</dbReference>
<reference evidence="10" key="1">
    <citation type="submission" date="2016-10" db="EMBL/GenBank/DDBJ databases">
        <authorList>
            <person name="Varghese N."/>
            <person name="Submissions S."/>
        </authorList>
    </citation>
    <scope>NUCLEOTIDE SEQUENCE [LARGE SCALE GENOMIC DNA]</scope>
    <source>
        <strain evidence="10">OK042</strain>
    </source>
</reference>
<feature type="transmembrane region" description="Helical" evidence="8">
    <location>
        <begin position="163"/>
        <end position="189"/>
    </location>
</feature>
<protein>
    <submittedName>
        <fullName evidence="9">Iron complex transport system permease protein</fullName>
    </submittedName>
</protein>
<evidence type="ECO:0000256" key="6">
    <source>
        <dbReference type="ARBA" id="ARBA00022989"/>
    </source>
</evidence>
<keyword evidence="3" id="KW-0813">Transport</keyword>
<keyword evidence="7 8" id="KW-0472">Membrane</keyword>
<dbReference type="InterPro" id="IPR037294">
    <property type="entry name" value="ABC_BtuC-like"/>
</dbReference>
<evidence type="ECO:0000256" key="8">
    <source>
        <dbReference type="SAM" id="Phobius"/>
    </source>
</evidence>
<keyword evidence="4" id="KW-1003">Cell membrane</keyword>
<organism evidence="9 10">
    <name type="scientific">Brevibacillus centrosporus</name>
    <dbReference type="NCBI Taxonomy" id="54910"/>
    <lineage>
        <taxon>Bacteria</taxon>
        <taxon>Bacillati</taxon>
        <taxon>Bacillota</taxon>
        <taxon>Bacilli</taxon>
        <taxon>Bacillales</taxon>
        <taxon>Paenibacillaceae</taxon>
        <taxon>Brevibacillus</taxon>
    </lineage>
</organism>
<feature type="transmembrane region" description="Helical" evidence="8">
    <location>
        <begin position="131"/>
        <end position="151"/>
    </location>
</feature>
<dbReference type="Pfam" id="PF01032">
    <property type="entry name" value="FecCD"/>
    <property type="match status" value="1"/>
</dbReference>
<accession>A0A1I4C6S5</accession>
<dbReference type="PANTHER" id="PTHR30472:SF24">
    <property type="entry name" value="FERRIC ENTEROBACTIN TRANSPORT SYSTEM PERMEASE PROTEIN FEPG"/>
    <property type="match status" value="1"/>
</dbReference>
<evidence type="ECO:0000256" key="2">
    <source>
        <dbReference type="ARBA" id="ARBA00007935"/>
    </source>
</evidence>
<dbReference type="Gene3D" id="1.10.3470.10">
    <property type="entry name" value="ABC transporter involved in vitamin B12 uptake, BtuC"/>
    <property type="match status" value="1"/>
</dbReference>
<dbReference type="PANTHER" id="PTHR30472">
    <property type="entry name" value="FERRIC ENTEROBACTIN TRANSPORT SYSTEM PERMEASE PROTEIN"/>
    <property type="match status" value="1"/>
</dbReference>
<keyword evidence="6 8" id="KW-1133">Transmembrane helix</keyword>
<comment type="subcellular location">
    <subcellularLocation>
        <location evidence="1">Cell membrane</location>
        <topology evidence="1">Multi-pass membrane protein</topology>
    </subcellularLocation>
</comment>
<name>A0A1I4C6S5_9BACL</name>